<evidence type="ECO:0000313" key="2">
    <source>
        <dbReference type="EMBL" id="KIW97503.1"/>
    </source>
</evidence>
<dbReference type="Pfam" id="PF17111">
    <property type="entry name" value="PigL_N"/>
    <property type="match status" value="1"/>
</dbReference>
<dbReference type="OrthoDB" id="3200163at2759"/>
<keyword evidence="3" id="KW-1185">Reference proteome</keyword>
<dbReference type="InterPro" id="IPR031348">
    <property type="entry name" value="PigL_N"/>
</dbReference>
<gene>
    <name evidence="2" type="ORF">Z519_01087</name>
</gene>
<feature type="domain" description="Azaphilone pigments biosynthesis cluster protein L N-terminal" evidence="1">
    <location>
        <begin position="15"/>
        <end position="186"/>
    </location>
</feature>
<dbReference type="HOGENOM" id="CLU_014886_0_0_1"/>
<dbReference type="AlphaFoldDB" id="A0A0D2HVZ6"/>
<protein>
    <recommendedName>
        <fullName evidence="1">Azaphilone pigments biosynthesis cluster protein L N-terminal domain-containing protein</fullName>
    </recommendedName>
</protein>
<sequence length="860" mass="97468">MSGVEGVFGIAASGAGLLSLSIQLFESAAKLQRIYHAARDAPRTISRLLFGLETMAMALRQLEQYRQQRTASDALLARCIVECELHICEIRQLIDKMDDRLSKAAKISGRLYAAFKHRDVKELLDGLEKAKSSLELAYMMYLNEELRRRDQAYADMLAPHGALINGLQAQISAANASLLQQLTLLTQSSTLSPHHRPIMISPAQTNIGSGPIAARAGEIEMTKGSDVLAIDQAKGAKGKNTKPRLRATFRFPRWLTARVFDFAVTQAQWGWSIHLQTFHNVPHDSPIFHYCRNGSLEGIRRLIESGKATPLDAIYDGYSGVGGWLTVIEVAAERGSLELCQYLLGQTKWPDHGTRLSRALELFSLYNFSSPQPAEMYRLFMADPDFDADLDNSFQYEWLRNCKETESLEVILQNQFSGFDCRPLEMRFELASQLDDIDAAGFLRCVGLQARDRRLASLKNSKGRTVLHCVASNFEKHPEWFHVGLGALENGADPSSVAVIEAGSYLAPVTVFYPHYYPEGWQVTPLQDLLLVRKWKWESWFRSAVHKIHTWAEMIQRAGLDLCEYGTKETEIWRSLGVQGSCRSEAQGGEMMQLVYGPTPADWSLKICEPWTINVYRLQLPPGAFSDEPRLPTEIVWSPGDGEEDEGPWIHVERKERVMQPVDLRDLVFNQREPFIDLVDGSQDDSGAIMLMQHKASRVADGRIRSHSQPPRLRRREVSHYKVHFPLRSRWLSFHLCPADSRWRSGCAEGHFEGPWLLGGNVEPHVNVRSCFKHASRRPRSVQQTLGWRYFSFLAEIINCQDGASSYSSPGKLEGLRHTYTRDCPRGCRNVDVGRLNVPQLLRNFHPFRQHIYEDERGFA</sequence>
<name>A0A0D2HVZ6_CLAB1</name>
<evidence type="ECO:0000313" key="3">
    <source>
        <dbReference type="Proteomes" id="UP000053789"/>
    </source>
</evidence>
<accession>A0A0D2HVZ6</accession>
<reference evidence="2" key="1">
    <citation type="submission" date="2015-01" db="EMBL/GenBank/DDBJ databases">
        <title>The Genome Sequence of Cladophialophora bantiana CBS 173.52.</title>
        <authorList>
            <consortium name="The Broad Institute Genomics Platform"/>
            <person name="Cuomo C."/>
            <person name="de Hoog S."/>
            <person name="Gorbushina A."/>
            <person name="Stielow B."/>
            <person name="Teixiera M."/>
            <person name="Abouelleil A."/>
            <person name="Chapman S.B."/>
            <person name="Priest M."/>
            <person name="Young S.K."/>
            <person name="Wortman J."/>
            <person name="Nusbaum C."/>
            <person name="Birren B."/>
        </authorList>
    </citation>
    <scope>NUCLEOTIDE SEQUENCE [LARGE SCALE GENOMIC DNA]</scope>
    <source>
        <strain evidence="2">CBS 173.52</strain>
    </source>
</reference>
<dbReference type="InterPro" id="IPR036770">
    <property type="entry name" value="Ankyrin_rpt-contain_sf"/>
</dbReference>
<evidence type="ECO:0000259" key="1">
    <source>
        <dbReference type="Pfam" id="PF17111"/>
    </source>
</evidence>
<proteinExistence type="predicted"/>
<dbReference type="GeneID" id="27694015"/>
<dbReference type="EMBL" id="KN846981">
    <property type="protein sequence ID" value="KIW97503.1"/>
    <property type="molecule type" value="Genomic_DNA"/>
</dbReference>
<dbReference type="RefSeq" id="XP_016624172.1">
    <property type="nucleotide sequence ID" value="XM_016758844.1"/>
</dbReference>
<dbReference type="Proteomes" id="UP000053789">
    <property type="component" value="Unassembled WGS sequence"/>
</dbReference>
<organism evidence="2 3">
    <name type="scientific">Cladophialophora bantiana (strain ATCC 10958 / CBS 173.52 / CDC B-1940 / NIH 8579)</name>
    <name type="common">Xylohypha bantiana</name>
    <dbReference type="NCBI Taxonomy" id="1442370"/>
    <lineage>
        <taxon>Eukaryota</taxon>
        <taxon>Fungi</taxon>
        <taxon>Dikarya</taxon>
        <taxon>Ascomycota</taxon>
        <taxon>Pezizomycotina</taxon>
        <taxon>Eurotiomycetes</taxon>
        <taxon>Chaetothyriomycetidae</taxon>
        <taxon>Chaetothyriales</taxon>
        <taxon>Herpotrichiellaceae</taxon>
        <taxon>Cladophialophora</taxon>
    </lineage>
</organism>
<dbReference type="Gene3D" id="1.25.40.20">
    <property type="entry name" value="Ankyrin repeat-containing domain"/>
    <property type="match status" value="1"/>
</dbReference>
<dbReference type="VEuPathDB" id="FungiDB:Z519_01087"/>